<comment type="caution">
    <text evidence="6">The sequence shown here is derived from an EMBL/GenBank/DDBJ whole genome shotgun (WGS) entry which is preliminary data.</text>
</comment>
<dbReference type="PANTHER" id="PTHR13102:SF0">
    <property type="entry name" value="NUCLEOLAR PROTEIN 9"/>
    <property type="match status" value="1"/>
</dbReference>
<evidence type="ECO:0000256" key="3">
    <source>
        <dbReference type="ARBA" id="ARBA00030932"/>
    </source>
</evidence>
<dbReference type="GO" id="GO:0030688">
    <property type="term" value="C:preribosome, small subunit precursor"/>
    <property type="evidence" value="ECO:0007669"/>
    <property type="project" value="TreeGrafter"/>
</dbReference>
<dbReference type="GO" id="GO:0000447">
    <property type="term" value="P:endonucleolytic cleavage in ITS1 to separate SSU-rRNA from 5.8S rRNA and LSU-rRNA from tricistronic rRNA transcript (SSU-rRNA, 5.8S rRNA, LSU-rRNA)"/>
    <property type="evidence" value="ECO:0007669"/>
    <property type="project" value="TreeGrafter"/>
</dbReference>
<reference evidence="6 7" key="1">
    <citation type="submission" date="2019-03" db="EMBL/GenBank/DDBJ databases">
        <title>Sequencing 23 genomes of Wallemia ichthyophaga.</title>
        <authorList>
            <person name="Gostincar C."/>
        </authorList>
    </citation>
    <scope>NUCLEOTIDE SEQUENCE [LARGE SCALE GENOMIC DNA]</scope>
    <source>
        <strain evidence="6 7">EXF-8621</strain>
    </source>
</reference>
<dbReference type="Pfam" id="PF22493">
    <property type="entry name" value="PUF_NOP9"/>
    <property type="match status" value="1"/>
</dbReference>
<evidence type="ECO:0000256" key="5">
    <source>
        <dbReference type="SAM" id="MobiDB-lite"/>
    </source>
</evidence>
<gene>
    <name evidence="6" type="ORF">E3P90_03071</name>
</gene>
<evidence type="ECO:0000256" key="1">
    <source>
        <dbReference type="ARBA" id="ARBA00016427"/>
    </source>
</evidence>
<feature type="non-terminal residue" evidence="6">
    <location>
        <position position="1"/>
    </location>
</feature>
<accession>A0A4T0H7N2</accession>
<dbReference type="InterPro" id="IPR016024">
    <property type="entry name" value="ARM-type_fold"/>
</dbReference>
<dbReference type="InterPro" id="IPR001313">
    <property type="entry name" value="Pumilio_RNA-bd_rpt"/>
</dbReference>
<keyword evidence="2" id="KW-0677">Repeat</keyword>
<organism evidence="6 7">
    <name type="scientific">Wallemia ichthyophaga</name>
    <dbReference type="NCBI Taxonomy" id="245174"/>
    <lineage>
        <taxon>Eukaryota</taxon>
        <taxon>Fungi</taxon>
        <taxon>Dikarya</taxon>
        <taxon>Basidiomycota</taxon>
        <taxon>Wallemiomycotina</taxon>
        <taxon>Wallemiomycetes</taxon>
        <taxon>Wallemiales</taxon>
        <taxon>Wallemiaceae</taxon>
        <taxon>Wallemia</taxon>
    </lineage>
</organism>
<feature type="region of interest" description="Disordered" evidence="5">
    <location>
        <begin position="548"/>
        <end position="573"/>
    </location>
</feature>
<dbReference type="GO" id="GO:0003723">
    <property type="term" value="F:RNA binding"/>
    <property type="evidence" value="ECO:0007669"/>
    <property type="project" value="InterPro"/>
</dbReference>
<evidence type="ECO:0000256" key="4">
    <source>
        <dbReference type="ARBA" id="ARBA00031929"/>
    </source>
</evidence>
<dbReference type="PANTHER" id="PTHR13102">
    <property type="entry name" value="NUCLEOLAR PROTEIN 9"/>
    <property type="match status" value="1"/>
</dbReference>
<evidence type="ECO:0000313" key="7">
    <source>
        <dbReference type="Proteomes" id="UP000306954"/>
    </source>
</evidence>
<feature type="compositionally biased region" description="Acidic residues" evidence="5">
    <location>
        <begin position="551"/>
        <end position="562"/>
    </location>
</feature>
<proteinExistence type="predicted"/>
<dbReference type="AlphaFoldDB" id="A0A4T0H7N2"/>
<dbReference type="InterPro" id="IPR040000">
    <property type="entry name" value="NOP9"/>
</dbReference>
<dbReference type="SUPFAM" id="SSF48371">
    <property type="entry name" value="ARM repeat"/>
    <property type="match status" value="1"/>
</dbReference>
<feature type="compositionally biased region" description="Basic and acidic residues" evidence="5">
    <location>
        <begin position="563"/>
        <end position="573"/>
    </location>
</feature>
<name>A0A4T0H7N2_WALIC</name>
<dbReference type="GO" id="GO:0000480">
    <property type="term" value="P:endonucleolytic cleavage in 5'-ETS of tricistronic rRNA transcript (SSU-rRNA, 5.8S rRNA, LSU-rRNA)"/>
    <property type="evidence" value="ECO:0007669"/>
    <property type="project" value="TreeGrafter"/>
</dbReference>
<feature type="region of interest" description="Disordered" evidence="5">
    <location>
        <begin position="55"/>
        <end position="89"/>
    </location>
</feature>
<sequence length="805" mass="90974">IASAANFPKVHSSGSPVEIPVRVRVIVLLSISIQPFKFIRPSSLLVEKRRPTLMPKDQIRKRGKKISKKATEEQQAVQEPVAAPQQEDQAAPNWLLDSQQASTPYGDLNPDLKSYLRDMDQRLTNGSTADDDEYAMMMEATLTEMASNELCLSTDPECALMVEHMIKRMGDFEKRVFADALMGEINTIISNRFGSHVLETFFESSKGTIMRESSGNIAKPPSNESEEPAGELRTITKLIVEMVDEIVPKIGDHILNPHATYPVRYLLHLLSGDVSDSVMKRSKKSQYWLSRHDNFDAVNEQQPEEYYRPPKHFKELSNKLRKALFDSFSSPAEIRAFGVSDYGAPILQLLLHYEKKNKENDNADSFLDSWMDGLIGQVNSEDISQIKASSHVTTTLLDTTASHTTETAMECSSSAVFEVIWQLYFTGKGGVRCMKHPVGNFVYAKALKRMGNDNGLSGTFIEKEFAGAITALRENGSKLIKTNRSGPLMANCDVGVFRDVFKADVMAAIMHCFGLSTRSTAQAQHVIPCMLEMKRWKSYRRFHKDMFEKNDQDEEGSSDEEKEQSNKEGKSDRFTSAGAQLILSLYNLGTPHNEAILNSLLNLSMERILEICGSSPASRIIDGIMDSEAVTFKYKHKLRLKLLGSYHLLADMRVGSRVAEKIYETSDGYFREKIANSLLEHEDFLAGSAYGKYLIRKVGLSLFRRRIEEWREKTAEEVKNAGLTKVNNVKKAARVINGVVVDRPLSGEQHEDRRGPAVAKKRKSREDNEEKEEIVDKADKNDKPELDNRSRQEKREEKRQKKYKN</sequence>
<feature type="compositionally biased region" description="Low complexity" evidence="5">
    <location>
        <begin position="73"/>
        <end position="87"/>
    </location>
</feature>
<dbReference type="InterPro" id="IPR011989">
    <property type="entry name" value="ARM-like"/>
</dbReference>
<feature type="compositionally biased region" description="Basic and acidic residues" evidence="5">
    <location>
        <begin position="764"/>
        <end position="799"/>
    </location>
</feature>
<dbReference type="GO" id="GO:0000472">
    <property type="term" value="P:endonucleolytic cleavage to generate mature 5'-end of SSU-rRNA from (SSU-rRNA, 5.8S rRNA, LSU-rRNA)"/>
    <property type="evidence" value="ECO:0007669"/>
    <property type="project" value="TreeGrafter"/>
</dbReference>
<dbReference type="GO" id="GO:0005730">
    <property type="term" value="C:nucleolus"/>
    <property type="evidence" value="ECO:0007669"/>
    <property type="project" value="TreeGrafter"/>
</dbReference>
<feature type="region of interest" description="Disordered" evidence="5">
    <location>
        <begin position="746"/>
        <end position="805"/>
    </location>
</feature>
<evidence type="ECO:0000313" key="6">
    <source>
        <dbReference type="EMBL" id="TIB09851.1"/>
    </source>
</evidence>
<dbReference type="Proteomes" id="UP000306954">
    <property type="component" value="Unassembled WGS sequence"/>
</dbReference>
<dbReference type="GO" id="GO:0030686">
    <property type="term" value="C:90S preribosome"/>
    <property type="evidence" value="ECO:0007669"/>
    <property type="project" value="TreeGrafter"/>
</dbReference>
<dbReference type="GO" id="GO:0000056">
    <property type="term" value="P:ribosomal small subunit export from nucleus"/>
    <property type="evidence" value="ECO:0007669"/>
    <property type="project" value="TreeGrafter"/>
</dbReference>
<dbReference type="EMBL" id="SPOF01000036">
    <property type="protein sequence ID" value="TIB09851.1"/>
    <property type="molecule type" value="Genomic_DNA"/>
</dbReference>
<evidence type="ECO:0000256" key="2">
    <source>
        <dbReference type="ARBA" id="ARBA00022737"/>
    </source>
</evidence>
<dbReference type="Gene3D" id="1.25.10.10">
    <property type="entry name" value="Leucine-rich Repeat Variant"/>
    <property type="match status" value="2"/>
</dbReference>
<protein>
    <recommendedName>
        <fullName evidence="1">Nucleolar protein 9</fullName>
    </recommendedName>
    <alternativeName>
        <fullName evidence="3 4">Pumilio domain-containing protein NOP9</fullName>
    </alternativeName>
</protein>
<feature type="compositionally biased region" description="Basic residues" evidence="5">
    <location>
        <begin position="59"/>
        <end position="68"/>
    </location>
</feature>